<keyword evidence="4 10" id="KW-0547">Nucleotide-binding</keyword>
<evidence type="ECO:0000259" key="13">
    <source>
        <dbReference type="Pfam" id="PF02875"/>
    </source>
</evidence>
<dbReference type="InterPro" id="IPR005863">
    <property type="entry name" value="UDP-N-AcMur_synth"/>
</dbReference>
<sequence>MIKRMFSSIQHMVAGTSHMDADIEIKGVTTDSRNVAKGNLFIPLIGEKFNGHEFVEKAFANGAAAALWAKGEPNPPKGKPIIFVEDTLVALQKLAESYLREVNPKVVAITGSNGKTTTKDLVDSVLSTTYHVHKTEGNFNNHIGLPLTVLNMPPHTEAAVLEMGMSGRGEIELLSQIAKPDIAVITNIGEAHLMDLGSREAIAEAKLEIVRGLKEDGVFIYHGDEELLRNKIHSFYTKTFGESKQNDIYPISITQTENGTEFVCNGFKNQKFFIPILGRHNVMNALVAVLAGQLLNVAPENIEKGLKNVEMSSMRLEMVKADSGLTIINDAYNASPTSMKAAIQLVRDMTGFSQKILVLGDMLELGEQEISFHIEVGKTLEDAGIDHLFTYGELGKEIANGAKDFMDESRIHVFLDKQKLIETLRKMVTPNDLVLVKASRGMKLEEVVHALAKG</sequence>
<evidence type="ECO:0000256" key="9">
    <source>
        <dbReference type="ARBA" id="ARBA00023316"/>
    </source>
</evidence>
<dbReference type="SUPFAM" id="SSF53244">
    <property type="entry name" value="MurD-like peptide ligases, peptide-binding domain"/>
    <property type="match status" value="1"/>
</dbReference>
<dbReference type="RefSeq" id="WP_419152545.1">
    <property type="nucleotide sequence ID" value="NZ_JAUSTR010000016.1"/>
</dbReference>
<dbReference type="SUPFAM" id="SSF63418">
    <property type="entry name" value="MurE/MurF N-terminal domain"/>
    <property type="match status" value="1"/>
</dbReference>
<dbReference type="InterPro" id="IPR051046">
    <property type="entry name" value="MurCDEF_CellWall_CoF430Synth"/>
</dbReference>
<keyword evidence="8 10" id="KW-0131">Cell cycle</keyword>
<keyword evidence="5 10" id="KW-0067">ATP-binding</keyword>
<name>A0ABT9VS45_9BACI</name>
<dbReference type="PANTHER" id="PTHR43024">
    <property type="entry name" value="UDP-N-ACETYLMURAMOYL-TRIPEPTIDE--D-ALANYL-D-ALANINE LIGASE"/>
    <property type="match status" value="1"/>
</dbReference>
<feature type="domain" description="Mur ligase central" evidence="14">
    <location>
        <begin position="109"/>
        <end position="291"/>
    </location>
</feature>
<dbReference type="Gene3D" id="3.40.1190.10">
    <property type="entry name" value="Mur-like, catalytic domain"/>
    <property type="match status" value="1"/>
</dbReference>
<dbReference type="InterPro" id="IPR036615">
    <property type="entry name" value="Mur_ligase_C_dom_sf"/>
</dbReference>
<keyword evidence="9 10" id="KW-0961">Cell wall biogenesis/degradation</keyword>
<evidence type="ECO:0000259" key="14">
    <source>
        <dbReference type="Pfam" id="PF08245"/>
    </source>
</evidence>
<dbReference type="EMBL" id="JAUSTR010000016">
    <property type="protein sequence ID" value="MDQ0163470.1"/>
    <property type="molecule type" value="Genomic_DNA"/>
</dbReference>
<dbReference type="InterPro" id="IPR000713">
    <property type="entry name" value="Mur_ligase_N"/>
</dbReference>
<keyword evidence="2 10" id="KW-0436">Ligase</keyword>
<dbReference type="PANTHER" id="PTHR43024:SF1">
    <property type="entry name" value="UDP-N-ACETYLMURAMOYL-TRIPEPTIDE--D-ALANYL-D-ALANINE LIGASE"/>
    <property type="match status" value="1"/>
</dbReference>
<comment type="caution">
    <text evidence="15">The sequence shown here is derived from an EMBL/GenBank/DDBJ whole genome shotgun (WGS) entry which is preliminary data.</text>
</comment>
<reference evidence="15 16" key="1">
    <citation type="submission" date="2023-07" db="EMBL/GenBank/DDBJ databases">
        <title>Genomic Encyclopedia of Type Strains, Phase IV (KMG-IV): sequencing the most valuable type-strain genomes for metagenomic binning, comparative biology and taxonomic classification.</title>
        <authorList>
            <person name="Goeker M."/>
        </authorList>
    </citation>
    <scope>NUCLEOTIDE SEQUENCE [LARGE SCALE GENOMIC DNA]</scope>
    <source>
        <strain evidence="15 16">DSM 19092</strain>
    </source>
</reference>
<dbReference type="NCBIfam" id="TIGR01143">
    <property type="entry name" value="murF"/>
    <property type="match status" value="1"/>
</dbReference>
<evidence type="ECO:0000256" key="8">
    <source>
        <dbReference type="ARBA" id="ARBA00023306"/>
    </source>
</evidence>
<dbReference type="SUPFAM" id="SSF53623">
    <property type="entry name" value="MurD-like peptide ligases, catalytic domain"/>
    <property type="match status" value="1"/>
</dbReference>
<dbReference type="InterPro" id="IPR035911">
    <property type="entry name" value="MurE/MurF_N"/>
</dbReference>
<dbReference type="Gene3D" id="3.40.1390.10">
    <property type="entry name" value="MurE/MurF, N-terminal domain"/>
    <property type="match status" value="1"/>
</dbReference>
<dbReference type="Gene3D" id="3.90.190.20">
    <property type="entry name" value="Mur ligase, C-terminal domain"/>
    <property type="match status" value="1"/>
</dbReference>
<proteinExistence type="inferred from homology"/>
<evidence type="ECO:0000256" key="5">
    <source>
        <dbReference type="ARBA" id="ARBA00022840"/>
    </source>
</evidence>
<evidence type="ECO:0000313" key="16">
    <source>
        <dbReference type="Proteomes" id="UP001225646"/>
    </source>
</evidence>
<keyword evidence="16" id="KW-1185">Reference proteome</keyword>
<keyword evidence="6 10" id="KW-0133">Cell shape</keyword>
<dbReference type="Pfam" id="PF02875">
    <property type="entry name" value="Mur_ligase_C"/>
    <property type="match status" value="1"/>
</dbReference>
<feature type="binding site" evidence="10">
    <location>
        <begin position="111"/>
        <end position="117"/>
    </location>
    <ligand>
        <name>ATP</name>
        <dbReference type="ChEBI" id="CHEBI:30616"/>
    </ligand>
</feature>
<comment type="catalytic activity">
    <reaction evidence="10 11">
        <text>D-alanyl-D-alanine + UDP-N-acetyl-alpha-D-muramoyl-L-alanyl-gamma-D-glutamyl-meso-2,6-diaminopimelate + ATP = UDP-N-acetyl-alpha-D-muramoyl-L-alanyl-gamma-D-glutamyl-meso-2,6-diaminopimeloyl-D-alanyl-D-alanine + ADP + phosphate + H(+)</text>
        <dbReference type="Rhea" id="RHEA:28374"/>
        <dbReference type="ChEBI" id="CHEBI:15378"/>
        <dbReference type="ChEBI" id="CHEBI:30616"/>
        <dbReference type="ChEBI" id="CHEBI:43474"/>
        <dbReference type="ChEBI" id="CHEBI:57822"/>
        <dbReference type="ChEBI" id="CHEBI:61386"/>
        <dbReference type="ChEBI" id="CHEBI:83905"/>
        <dbReference type="ChEBI" id="CHEBI:456216"/>
        <dbReference type="EC" id="6.3.2.10"/>
    </reaction>
</comment>
<evidence type="ECO:0000256" key="4">
    <source>
        <dbReference type="ARBA" id="ARBA00022741"/>
    </source>
</evidence>
<comment type="similarity">
    <text evidence="10">Belongs to the MurCDEF family. MurF subfamily.</text>
</comment>
<organism evidence="15 16">
    <name type="scientific">Aeribacillus alveayuensis</name>
    <dbReference type="NCBI Taxonomy" id="279215"/>
    <lineage>
        <taxon>Bacteria</taxon>
        <taxon>Bacillati</taxon>
        <taxon>Bacillota</taxon>
        <taxon>Bacilli</taxon>
        <taxon>Bacillales</taxon>
        <taxon>Bacillaceae</taxon>
        <taxon>Aeribacillus</taxon>
    </lineage>
</organism>
<feature type="domain" description="Mur ligase N-terminal catalytic" evidence="12">
    <location>
        <begin position="24"/>
        <end position="98"/>
    </location>
</feature>
<dbReference type="Pfam" id="PF08245">
    <property type="entry name" value="Mur_ligase_M"/>
    <property type="match status" value="1"/>
</dbReference>
<evidence type="ECO:0000256" key="2">
    <source>
        <dbReference type="ARBA" id="ARBA00022598"/>
    </source>
</evidence>
<dbReference type="Proteomes" id="UP001225646">
    <property type="component" value="Unassembled WGS sequence"/>
</dbReference>
<comment type="function">
    <text evidence="10 11">Involved in cell wall formation. Catalyzes the final step in the synthesis of UDP-N-acetylmuramoyl-pentapeptide, the precursor of murein.</text>
</comment>
<dbReference type="EC" id="6.3.2.10" evidence="10 11"/>
<keyword evidence="7 10" id="KW-0573">Peptidoglycan synthesis</keyword>
<dbReference type="InterPro" id="IPR036565">
    <property type="entry name" value="Mur-like_cat_sf"/>
</dbReference>
<evidence type="ECO:0000313" key="15">
    <source>
        <dbReference type="EMBL" id="MDQ0163470.1"/>
    </source>
</evidence>
<dbReference type="InterPro" id="IPR004101">
    <property type="entry name" value="Mur_ligase_C"/>
</dbReference>
<evidence type="ECO:0000259" key="12">
    <source>
        <dbReference type="Pfam" id="PF01225"/>
    </source>
</evidence>
<comment type="pathway">
    <text evidence="10 11">Cell wall biogenesis; peptidoglycan biosynthesis.</text>
</comment>
<keyword evidence="3 10" id="KW-0132">Cell division</keyword>
<keyword evidence="1 10" id="KW-0963">Cytoplasm</keyword>
<evidence type="ECO:0000256" key="11">
    <source>
        <dbReference type="RuleBase" id="RU004136"/>
    </source>
</evidence>
<feature type="domain" description="Mur ligase C-terminal" evidence="13">
    <location>
        <begin position="314"/>
        <end position="440"/>
    </location>
</feature>
<evidence type="ECO:0000256" key="6">
    <source>
        <dbReference type="ARBA" id="ARBA00022960"/>
    </source>
</evidence>
<dbReference type="Pfam" id="PF01225">
    <property type="entry name" value="Mur_ligase"/>
    <property type="match status" value="1"/>
</dbReference>
<comment type="subcellular location">
    <subcellularLocation>
        <location evidence="10 11">Cytoplasm</location>
    </subcellularLocation>
</comment>
<accession>A0ABT9VS45</accession>
<evidence type="ECO:0000256" key="7">
    <source>
        <dbReference type="ARBA" id="ARBA00022984"/>
    </source>
</evidence>
<evidence type="ECO:0000256" key="1">
    <source>
        <dbReference type="ARBA" id="ARBA00022490"/>
    </source>
</evidence>
<evidence type="ECO:0000256" key="3">
    <source>
        <dbReference type="ARBA" id="ARBA00022618"/>
    </source>
</evidence>
<dbReference type="GO" id="GO:0047480">
    <property type="term" value="F:UDP-N-acetylmuramoyl-tripeptide-D-alanyl-D-alanine ligase activity"/>
    <property type="evidence" value="ECO:0007669"/>
    <property type="project" value="UniProtKB-EC"/>
</dbReference>
<protein>
    <recommendedName>
        <fullName evidence="10 11">UDP-N-acetylmuramoyl-tripeptide--D-alanyl-D-alanine ligase</fullName>
        <ecNumber evidence="10 11">6.3.2.10</ecNumber>
    </recommendedName>
    <alternativeName>
        <fullName evidence="10">D-alanyl-D-alanine-adding enzyme</fullName>
    </alternativeName>
</protein>
<evidence type="ECO:0000256" key="10">
    <source>
        <dbReference type="HAMAP-Rule" id="MF_02019"/>
    </source>
</evidence>
<gene>
    <name evidence="10" type="primary">murF</name>
    <name evidence="15" type="ORF">J2S06_002553</name>
</gene>
<dbReference type="HAMAP" id="MF_02019">
    <property type="entry name" value="MurF"/>
    <property type="match status" value="1"/>
</dbReference>
<dbReference type="InterPro" id="IPR013221">
    <property type="entry name" value="Mur_ligase_cen"/>
</dbReference>